<accession>A0A0L0G346</accession>
<dbReference type="STRING" id="667725.A0A0L0G346"/>
<dbReference type="InterPro" id="IPR036412">
    <property type="entry name" value="HAD-like_sf"/>
</dbReference>
<protein>
    <submittedName>
        <fullName evidence="1">HAD-superfamily subfamily IIA hydrolase</fullName>
    </submittedName>
</protein>
<dbReference type="Gene3D" id="3.40.50.1000">
    <property type="entry name" value="HAD superfamily/HAD-like"/>
    <property type="match status" value="2"/>
</dbReference>
<dbReference type="eggNOG" id="KOG1618">
    <property type="taxonomic scope" value="Eukaryota"/>
</dbReference>
<evidence type="ECO:0000313" key="2">
    <source>
        <dbReference type="Proteomes" id="UP000054560"/>
    </source>
</evidence>
<keyword evidence="2" id="KW-1185">Reference proteome</keyword>
<evidence type="ECO:0000313" key="1">
    <source>
        <dbReference type="EMBL" id="KNC83552.1"/>
    </source>
</evidence>
<gene>
    <name evidence="1" type="ORF">SARC_04199</name>
</gene>
<dbReference type="InterPro" id="IPR006357">
    <property type="entry name" value="HAD-SF_hydro_IIA"/>
</dbReference>
<reference evidence="1 2" key="1">
    <citation type="submission" date="2011-02" db="EMBL/GenBank/DDBJ databases">
        <title>The Genome Sequence of Sphaeroforma arctica JP610.</title>
        <authorList>
            <consortium name="The Broad Institute Genome Sequencing Platform"/>
            <person name="Russ C."/>
            <person name="Cuomo C."/>
            <person name="Young S.K."/>
            <person name="Zeng Q."/>
            <person name="Gargeya S."/>
            <person name="Alvarado L."/>
            <person name="Berlin A."/>
            <person name="Chapman S.B."/>
            <person name="Chen Z."/>
            <person name="Freedman E."/>
            <person name="Gellesch M."/>
            <person name="Goldberg J."/>
            <person name="Griggs A."/>
            <person name="Gujja S."/>
            <person name="Heilman E."/>
            <person name="Heiman D."/>
            <person name="Howarth C."/>
            <person name="Mehta T."/>
            <person name="Neiman D."/>
            <person name="Pearson M."/>
            <person name="Roberts A."/>
            <person name="Saif S."/>
            <person name="Shea T."/>
            <person name="Shenoy N."/>
            <person name="Sisk P."/>
            <person name="Stolte C."/>
            <person name="Sykes S."/>
            <person name="White J."/>
            <person name="Yandava C."/>
            <person name="Burger G."/>
            <person name="Gray M.W."/>
            <person name="Holland P.W.H."/>
            <person name="King N."/>
            <person name="Lang F.B.F."/>
            <person name="Roger A.J."/>
            <person name="Ruiz-Trillo I."/>
            <person name="Haas B."/>
            <person name="Nusbaum C."/>
            <person name="Birren B."/>
        </authorList>
    </citation>
    <scope>NUCLEOTIDE SEQUENCE [LARGE SCALE GENOMIC DNA]</scope>
    <source>
        <strain evidence="1 2">JP610</strain>
    </source>
</reference>
<keyword evidence="1" id="KW-0378">Hydrolase</keyword>
<dbReference type="Proteomes" id="UP000054560">
    <property type="component" value="Unassembled WGS sequence"/>
</dbReference>
<organism evidence="1 2">
    <name type="scientific">Sphaeroforma arctica JP610</name>
    <dbReference type="NCBI Taxonomy" id="667725"/>
    <lineage>
        <taxon>Eukaryota</taxon>
        <taxon>Ichthyosporea</taxon>
        <taxon>Ichthyophonida</taxon>
        <taxon>Sphaeroforma</taxon>
    </lineage>
</organism>
<proteinExistence type="predicted"/>
<dbReference type="Pfam" id="PF13344">
    <property type="entry name" value="Hydrolase_6"/>
    <property type="match status" value="1"/>
</dbReference>
<dbReference type="GeneID" id="25904703"/>
<sequence length="231" mass="25774">MQIMFHGAMKCVFATYAGLVGSTRSSITPLHNSANRRLYSTKNRIVHLDARNCVPGYTSTSRVNKRLYSTNDRKVRLNKGDCVPGFVLDIDGVLIRGDTVIPEAREAMDILTNTTLVAEDGSESKGFPYVFVTNGGGSTEQKKAHQLSEWLNIDVPVEKVILSHTPMRKYTNLYDKNVLLVGQGPLQEIAANYGYKNTWTMEDVVKAYPLLHVMDKVCMFNIAETKEYGSS</sequence>
<dbReference type="GO" id="GO:0016787">
    <property type="term" value="F:hydrolase activity"/>
    <property type="evidence" value="ECO:0007669"/>
    <property type="project" value="UniProtKB-KW"/>
</dbReference>
<dbReference type="AlphaFoldDB" id="A0A0L0G346"/>
<dbReference type="InterPro" id="IPR023214">
    <property type="entry name" value="HAD_sf"/>
</dbReference>
<name>A0A0L0G346_9EUKA</name>
<dbReference type="RefSeq" id="XP_014157454.1">
    <property type="nucleotide sequence ID" value="XM_014301979.1"/>
</dbReference>
<dbReference type="OrthoDB" id="10251048at2759"/>
<dbReference type="SUPFAM" id="SSF56784">
    <property type="entry name" value="HAD-like"/>
    <property type="match status" value="1"/>
</dbReference>
<dbReference type="EMBL" id="KQ241825">
    <property type="protein sequence ID" value="KNC83552.1"/>
    <property type="molecule type" value="Genomic_DNA"/>
</dbReference>